<proteinExistence type="predicted"/>
<protein>
    <submittedName>
        <fullName evidence="2">Esterase</fullName>
    </submittedName>
</protein>
<dbReference type="PANTHER" id="PTHR47381">
    <property type="entry name" value="ALPHA/BETA-HYDROLASES SUPERFAMILY PROTEIN"/>
    <property type="match status" value="1"/>
</dbReference>
<evidence type="ECO:0000313" key="3">
    <source>
        <dbReference type="Proteomes" id="UP000265816"/>
    </source>
</evidence>
<dbReference type="OrthoDB" id="31158at2"/>
<evidence type="ECO:0000259" key="1">
    <source>
        <dbReference type="Pfam" id="PF00326"/>
    </source>
</evidence>
<dbReference type="SUPFAM" id="SSF53474">
    <property type="entry name" value="alpha/beta-Hydrolases"/>
    <property type="match status" value="1"/>
</dbReference>
<dbReference type="EMBL" id="QWVT01000019">
    <property type="protein sequence ID" value="RID84565.1"/>
    <property type="molecule type" value="Genomic_DNA"/>
</dbReference>
<dbReference type="RefSeq" id="WP_119113068.1">
    <property type="nucleotide sequence ID" value="NZ_CBCSEO010000001.1"/>
</dbReference>
<name>A0A398B3U1_9BACI</name>
<keyword evidence="3" id="KW-1185">Reference proteome</keyword>
<dbReference type="Proteomes" id="UP000265816">
    <property type="component" value="Unassembled WGS sequence"/>
</dbReference>
<dbReference type="GO" id="GO:0008236">
    <property type="term" value="F:serine-type peptidase activity"/>
    <property type="evidence" value="ECO:0007669"/>
    <property type="project" value="InterPro"/>
</dbReference>
<dbReference type="GO" id="GO:0006508">
    <property type="term" value="P:proteolysis"/>
    <property type="evidence" value="ECO:0007669"/>
    <property type="project" value="InterPro"/>
</dbReference>
<gene>
    <name evidence="2" type="ORF">D1970_11760</name>
</gene>
<sequence length="257" mass="29002">MITIEKLSIDNIPVLHIAKQENFSDALPLVFFLHGFTSTKETNLNYAYLMAEKGLRVALPEALYHGERSCGKTERELGFSFWEIVINSIKEIDKLQAYFVGKGLADQHKIGVAGTSMGAITTLGAISQYRWISAAASLMGYPAYSQLARWQIAEMEKHGVSLPFTEEQMDTLLGKIAIYDLGLQAEKLAGRPLLFWHGKLDPIVPYEGARHFYEEIRESYKDFPEKLDFIADSHAGHKVSKTGVRKTAEWFSCHLER</sequence>
<comment type="caution">
    <text evidence="2">The sequence shown here is derived from an EMBL/GenBank/DDBJ whole genome shotgun (WGS) entry which is preliminary data.</text>
</comment>
<reference evidence="2 3" key="1">
    <citation type="submission" date="2018-08" db="EMBL/GenBank/DDBJ databases">
        <title>Bacillus jemisoniae sp. nov., Bacillus chryseoplanitiae sp. nov., Bacillus resnikiae sp. nov., and Bacillus frankliniae sp. nov., isolated from Viking spacecraft and associated surfaces.</title>
        <authorList>
            <person name="Seuylemezian A."/>
            <person name="Vaishampayan P."/>
        </authorList>
    </citation>
    <scope>NUCLEOTIDE SEQUENCE [LARGE SCALE GENOMIC DNA]</scope>
    <source>
        <strain evidence="2 3">JJ-247</strain>
    </source>
</reference>
<organism evidence="2 3">
    <name type="scientific">Mesobacillus zeae</name>
    <dbReference type="NCBI Taxonomy" id="1917180"/>
    <lineage>
        <taxon>Bacteria</taxon>
        <taxon>Bacillati</taxon>
        <taxon>Bacillota</taxon>
        <taxon>Bacilli</taxon>
        <taxon>Bacillales</taxon>
        <taxon>Bacillaceae</taxon>
        <taxon>Mesobacillus</taxon>
    </lineage>
</organism>
<accession>A0A398B3U1</accession>
<dbReference type="PANTHER" id="PTHR47381:SF3">
    <property type="entry name" value="ALPHA_BETA-HYDROLASES SUPERFAMILY PROTEIN"/>
    <property type="match status" value="1"/>
</dbReference>
<feature type="domain" description="Peptidase S9 prolyl oligopeptidase catalytic" evidence="1">
    <location>
        <begin position="89"/>
        <end position="246"/>
    </location>
</feature>
<dbReference type="Pfam" id="PF00326">
    <property type="entry name" value="Peptidase_S9"/>
    <property type="match status" value="1"/>
</dbReference>
<dbReference type="Gene3D" id="3.40.50.1820">
    <property type="entry name" value="alpha/beta hydrolase"/>
    <property type="match status" value="1"/>
</dbReference>
<dbReference type="InterPro" id="IPR029058">
    <property type="entry name" value="AB_hydrolase_fold"/>
</dbReference>
<evidence type="ECO:0000313" key="2">
    <source>
        <dbReference type="EMBL" id="RID84565.1"/>
    </source>
</evidence>
<dbReference type="AlphaFoldDB" id="A0A398B3U1"/>
<dbReference type="InterPro" id="IPR001375">
    <property type="entry name" value="Peptidase_S9_cat"/>
</dbReference>